<protein>
    <recommendedName>
        <fullName evidence="2">Transcription factor TFIIIC triple barrel domain-containing protein</fullName>
    </recommendedName>
</protein>
<feature type="region of interest" description="Disordered" evidence="1">
    <location>
        <begin position="153"/>
        <end position="181"/>
    </location>
</feature>
<feature type="compositionally biased region" description="Basic and acidic residues" evidence="1">
    <location>
        <begin position="169"/>
        <end position="179"/>
    </location>
</feature>
<accession>A0A9P7GD08</accession>
<organism evidence="3 4">
    <name type="scientific">Asterophora parasitica</name>
    <dbReference type="NCBI Taxonomy" id="117018"/>
    <lineage>
        <taxon>Eukaryota</taxon>
        <taxon>Fungi</taxon>
        <taxon>Dikarya</taxon>
        <taxon>Basidiomycota</taxon>
        <taxon>Agaricomycotina</taxon>
        <taxon>Agaricomycetes</taxon>
        <taxon>Agaricomycetidae</taxon>
        <taxon>Agaricales</taxon>
        <taxon>Tricholomatineae</taxon>
        <taxon>Lyophyllaceae</taxon>
        <taxon>Asterophora</taxon>
    </lineage>
</organism>
<dbReference type="Pfam" id="PF10419">
    <property type="entry name" value="TFIIIC_sub6"/>
    <property type="match status" value="1"/>
</dbReference>
<name>A0A9P7GD08_9AGAR</name>
<feature type="compositionally biased region" description="Acidic residues" evidence="1">
    <location>
        <begin position="265"/>
        <end position="283"/>
    </location>
</feature>
<evidence type="ECO:0000256" key="1">
    <source>
        <dbReference type="SAM" id="MobiDB-lite"/>
    </source>
</evidence>
<evidence type="ECO:0000313" key="3">
    <source>
        <dbReference type="EMBL" id="KAG5646443.1"/>
    </source>
</evidence>
<dbReference type="GO" id="GO:0006383">
    <property type="term" value="P:transcription by RNA polymerase III"/>
    <property type="evidence" value="ECO:0007669"/>
    <property type="project" value="InterPro"/>
</dbReference>
<feature type="compositionally biased region" description="Polar residues" evidence="1">
    <location>
        <begin position="224"/>
        <end position="240"/>
    </location>
</feature>
<dbReference type="InterPro" id="IPR042771">
    <property type="entry name" value="GTF3C6-like"/>
</dbReference>
<dbReference type="GO" id="GO:0000127">
    <property type="term" value="C:transcription factor TFIIIC complex"/>
    <property type="evidence" value="ECO:0007669"/>
    <property type="project" value="TreeGrafter"/>
</dbReference>
<dbReference type="InterPro" id="IPR019481">
    <property type="entry name" value="TFIIIC_triple_barrel"/>
</dbReference>
<feature type="compositionally biased region" description="Polar residues" evidence="1">
    <location>
        <begin position="153"/>
        <end position="162"/>
    </location>
</feature>
<dbReference type="Proteomes" id="UP000775547">
    <property type="component" value="Unassembled WGS sequence"/>
</dbReference>
<evidence type="ECO:0000259" key="2">
    <source>
        <dbReference type="Pfam" id="PF10419"/>
    </source>
</evidence>
<dbReference type="PANTHER" id="PTHR21860:SF2">
    <property type="entry name" value="GENERAL TRANSCRIPTION FACTOR 3C POLYPEPTIDE 6"/>
    <property type="match status" value="1"/>
</dbReference>
<dbReference type="AlphaFoldDB" id="A0A9P7GD08"/>
<sequence>MTSVLPLPPDASSSLCPGYKHVDAFGPPEEYEDEIEEDVAYVTLDLGSIEPTLVPSSSTYRLIGLDTTTPFLQLSGTILKGKHETLLGTELIFTEAKDIHAHTSTDHIDPRLQEPPPPPPQVHKKTGAAHTLTHVAGTSQRICFREVRLQPREASTQATTSYVHGRNGGSDKGKNRDVDDIPGDLATEVEAATLMVDRVTGKNAPRARAARTKSSAGVEKKQGGNVTDEASASANTGTRQTRGRKAKEKGKEKAKELIDGLAMDVDADGDGDRDEDYAEENEK</sequence>
<reference evidence="3" key="2">
    <citation type="submission" date="2021-10" db="EMBL/GenBank/DDBJ databases">
        <title>Phylogenomics reveals ancestral predisposition of the termite-cultivated fungus Termitomyces towards a domesticated lifestyle.</title>
        <authorList>
            <person name="Auxier B."/>
            <person name="Grum-Grzhimaylo A."/>
            <person name="Cardenas M.E."/>
            <person name="Lodge J.D."/>
            <person name="Laessoe T."/>
            <person name="Pedersen O."/>
            <person name="Smith M.E."/>
            <person name="Kuyper T.W."/>
            <person name="Franco-Molano E.A."/>
            <person name="Baroni T.J."/>
            <person name="Aanen D.K."/>
        </authorList>
    </citation>
    <scope>NUCLEOTIDE SEQUENCE</scope>
    <source>
        <strain evidence="3">AP01</strain>
        <tissue evidence="3">Mycelium</tissue>
    </source>
</reference>
<feature type="region of interest" description="Disordered" evidence="1">
    <location>
        <begin position="104"/>
        <end position="127"/>
    </location>
</feature>
<dbReference type="Gene3D" id="2.60.40.4370">
    <property type="match status" value="1"/>
</dbReference>
<reference evidence="3" key="1">
    <citation type="submission" date="2020-07" db="EMBL/GenBank/DDBJ databases">
        <authorList>
            <person name="Nieuwenhuis M."/>
            <person name="Van De Peppel L.J.J."/>
        </authorList>
    </citation>
    <scope>NUCLEOTIDE SEQUENCE</scope>
    <source>
        <strain evidence="3">AP01</strain>
        <tissue evidence="3">Mycelium</tissue>
    </source>
</reference>
<feature type="compositionally biased region" description="Basic and acidic residues" evidence="1">
    <location>
        <begin position="249"/>
        <end position="258"/>
    </location>
</feature>
<proteinExistence type="predicted"/>
<feature type="region of interest" description="Disordered" evidence="1">
    <location>
        <begin position="202"/>
        <end position="283"/>
    </location>
</feature>
<evidence type="ECO:0000313" key="4">
    <source>
        <dbReference type="Proteomes" id="UP000775547"/>
    </source>
</evidence>
<dbReference type="OrthoDB" id="1877767at2759"/>
<comment type="caution">
    <text evidence="3">The sequence shown here is derived from an EMBL/GenBank/DDBJ whole genome shotgun (WGS) entry which is preliminary data.</text>
</comment>
<gene>
    <name evidence="3" type="ORF">DXG03_003493</name>
</gene>
<feature type="domain" description="Transcription factor TFIIIC triple barrel" evidence="2">
    <location>
        <begin position="36"/>
        <end position="150"/>
    </location>
</feature>
<keyword evidence="4" id="KW-1185">Reference proteome</keyword>
<dbReference type="EMBL" id="JABCKV010000021">
    <property type="protein sequence ID" value="KAG5646443.1"/>
    <property type="molecule type" value="Genomic_DNA"/>
</dbReference>
<dbReference type="PANTHER" id="PTHR21860">
    <property type="entry name" value="TRANSCRIPTION INITIATION FACTOR IIIC TFIIIC , POLYPEPTIDE 6-RELATED"/>
    <property type="match status" value="1"/>
</dbReference>